<reference evidence="2 3" key="1">
    <citation type="submission" date="2018-11" db="EMBL/GenBank/DDBJ databases">
        <authorList>
            <consortium name="Pathogen Informatics"/>
        </authorList>
    </citation>
    <scope>NUCLEOTIDE SEQUENCE [LARGE SCALE GENOMIC DNA]</scope>
</reference>
<protein>
    <submittedName>
        <fullName evidence="2">Uncharacterized protein</fullName>
    </submittedName>
</protein>
<gene>
    <name evidence="2" type="ORF">DILT_LOCUS7086</name>
</gene>
<evidence type="ECO:0000313" key="2">
    <source>
        <dbReference type="EMBL" id="VDN11255.1"/>
    </source>
</evidence>
<name>A0A3P7L1B3_DIBLA</name>
<organism evidence="2 3">
    <name type="scientific">Dibothriocephalus latus</name>
    <name type="common">Fish tapeworm</name>
    <name type="synonym">Diphyllobothrium latum</name>
    <dbReference type="NCBI Taxonomy" id="60516"/>
    <lineage>
        <taxon>Eukaryota</taxon>
        <taxon>Metazoa</taxon>
        <taxon>Spiralia</taxon>
        <taxon>Lophotrochozoa</taxon>
        <taxon>Platyhelminthes</taxon>
        <taxon>Cestoda</taxon>
        <taxon>Eucestoda</taxon>
        <taxon>Diphyllobothriidea</taxon>
        <taxon>Diphyllobothriidae</taxon>
        <taxon>Dibothriocephalus</taxon>
    </lineage>
</organism>
<dbReference type="AlphaFoldDB" id="A0A3P7L1B3"/>
<evidence type="ECO:0000313" key="3">
    <source>
        <dbReference type="Proteomes" id="UP000281553"/>
    </source>
</evidence>
<feature type="compositionally biased region" description="Basic and acidic residues" evidence="1">
    <location>
        <begin position="82"/>
        <end position="91"/>
    </location>
</feature>
<keyword evidence="3" id="KW-1185">Reference proteome</keyword>
<sequence length="146" mass="16863">MQYGAKTQRLPEGSTQLLLIETFWIFNVNIFSNRTLNDSLSLLICLLHVGKTRNQEHPWIRRLKFDPELQGIEEVSEETEKEGEMAYHTESQDENDYEDEGRDWKSSCANQQAEGKEKKNGTVDDAEDGEKGDEFLAENLQFDGKF</sequence>
<accession>A0A3P7L1B3</accession>
<dbReference type="Proteomes" id="UP000281553">
    <property type="component" value="Unassembled WGS sequence"/>
</dbReference>
<dbReference type="EMBL" id="UYRU01051060">
    <property type="protein sequence ID" value="VDN11255.1"/>
    <property type="molecule type" value="Genomic_DNA"/>
</dbReference>
<evidence type="ECO:0000256" key="1">
    <source>
        <dbReference type="SAM" id="MobiDB-lite"/>
    </source>
</evidence>
<feature type="region of interest" description="Disordered" evidence="1">
    <location>
        <begin position="74"/>
        <end position="146"/>
    </location>
</feature>
<feature type="compositionally biased region" description="Acidic residues" evidence="1">
    <location>
        <begin position="92"/>
        <end position="101"/>
    </location>
</feature>
<proteinExistence type="predicted"/>